<keyword evidence="9" id="KW-0547">Nucleotide-binding</keyword>
<evidence type="ECO:0000256" key="15">
    <source>
        <dbReference type="ARBA" id="ARBA00047364"/>
    </source>
</evidence>
<name>A0A1V6C9Q4_UNCT6</name>
<evidence type="ECO:0000256" key="6">
    <source>
        <dbReference type="ARBA" id="ARBA00022490"/>
    </source>
</evidence>
<keyword evidence="13" id="KW-0030">Aminoacyl-tRNA synthetase</keyword>
<protein>
    <recommendedName>
        <fullName evidence="5">Methionine--tRNA ligase</fullName>
        <ecNumber evidence="4">6.1.1.10</ecNumber>
    </recommendedName>
    <alternativeName>
        <fullName evidence="14">Methionyl-tRNA synthetase</fullName>
    </alternativeName>
</protein>
<proteinExistence type="predicted"/>
<evidence type="ECO:0000256" key="12">
    <source>
        <dbReference type="ARBA" id="ARBA00022917"/>
    </source>
</evidence>
<dbReference type="InterPro" id="IPR012340">
    <property type="entry name" value="NA-bd_OB-fold"/>
</dbReference>
<evidence type="ECO:0000256" key="13">
    <source>
        <dbReference type="ARBA" id="ARBA00023146"/>
    </source>
</evidence>
<dbReference type="Gene3D" id="2.40.50.140">
    <property type="entry name" value="Nucleic acid-binding proteins"/>
    <property type="match status" value="1"/>
</dbReference>
<evidence type="ECO:0000256" key="4">
    <source>
        <dbReference type="ARBA" id="ARBA00012838"/>
    </source>
</evidence>
<dbReference type="GO" id="GO:0006431">
    <property type="term" value="P:methionyl-tRNA aminoacylation"/>
    <property type="evidence" value="ECO:0007669"/>
    <property type="project" value="InterPro"/>
</dbReference>
<evidence type="ECO:0000256" key="5">
    <source>
        <dbReference type="ARBA" id="ARBA00018753"/>
    </source>
</evidence>
<dbReference type="GO" id="GO:0005524">
    <property type="term" value="F:ATP binding"/>
    <property type="evidence" value="ECO:0007669"/>
    <property type="project" value="UniProtKB-KW"/>
</dbReference>
<evidence type="ECO:0000256" key="1">
    <source>
        <dbReference type="ARBA" id="ARBA00003314"/>
    </source>
</evidence>
<dbReference type="FunFam" id="2.40.50.140:FF:000042">
    <property type="entry name" value="Methionine--tRNA ligase"/>
    <property type="match status" value="1"/>
</dbReference>
<dbReference type="PANTHER" id="PTHR11586">
    <property type="entry name" value="TRNA-AMINOACYLATION COFACTOR ARC1 FAMILY MEMBER"/>
    <property type="match status" value="1"/>
</dbReference>
<accession>A0A1V6C9Q4</accession>
<sequence length="108" mass="12103">MEVVLFDDFKKIDMRVGKIVDVQEHPDADKLYVIDIDVGTEKRKIVAGIRPYYQKEELIGKLVIIVVNLEPRKIRGIESQGMLLAGLDDGVLGVLTIDRNVSPGTRIT</sequence>
<dbReference type="AlphaFoldDB" id="A0A1V6C9Q4"/>
<keyword evidence="10" id="KW-0067">ATP-binding</keyword>
<evidence type="ECO:0000256" key="7">
    <source>
        <dbReference type="ARBA" id="ARBA00022555"/>
    </source>
</evidence>
<evidence type="ECO:0000256" key="14">
    <source>
        <dbReference type="ARBA" id="ARBA00030904"/>
    </source>
</evidence>
<comment type="subcellular location">
    <subcellularLocation>
        <location evidence="2">Cytoplasm</location>
    </subcellularLocation>
</comment>
<comment type="function">
    <text evidence="1">Is required not only for elongation of protein synthesis but also for the initiation of all mRNA translation through initiator tRNA(fMet) aminoacylation.</text>
</comment>
<evidence type="ECO:0000256" key="8">
    <source>
        <dbReference type="ARBA" id="ARBA00022598"/>
    </source>
</evidence>
<keyword evidence="8" id="KW-0436">Ligase</keyword>
<dbReference type="Proteomes" id="UP000485562">
    <property type="component" value="Unassembled WGS sequence"/>
</dbReference>
<dbReference type="NCBIfam" id="TIGR00399">
    <property type="entry name" value="metG_C_term"/>
    <property type="match status" value="1"/>
</dbReference>
<dbReference type="PROSITE" id="PS50886">
    <property type="entry name" value="TRBD"/>
    <property type="match status" value="1"/>
</dbReference>
<dbReference type="Pfam" id="PF01588">
    <property type="entry name" value="tRNA_bind"/>
    <property type="match status" value="1"/>
</dbReference>
<feature type="domain" description="TRNA-binding" evidence="17">
    <location>
        <begin position="8"/>
        <end position="108"/>
    </location>
</feature>
<organism evidence="18">
    <name type="scientific">candidate division TA06 bacterium ADurb.Bin131</name>
    <dbReference type="NCBI Taxonomy" id="1852827"/>
    <lineage>
        <taxon>Bacteria</taxon>
        <taxon>Bacteria division TA06</taxon>
    </lineage>
</organism>
<dbReference type="GO" id="GO:0005737">
    <property type="term" value="C:cytoplasm"/>
    <property type="evidence" value="ECO:0007669"/>
    <property type="project" value="UniProtKB-SubCell"/>
</dbReference>
<keyword evidence="11 16" id="KW-0694">RNA-binding</keyword>
<evidence type="ECO:0000256" key="10">
    <source>
        <dbReference type="ARBA" id="ARBA00022840"/>
    </source>
</evidence>
<dbReference type="CDD" id="cd02800">
    <property type="entry name" value="tRNA_bind_EcMetRS_like"/>
    <property type="match status" value="1"/>
</dbReference>
<keyword evidence="12" id="KW-0648">Protein biosynthesis</keyword>
<evidence type="ECO:0000256" key="2">
    <source>
        <dbReference type="ARBA" id="ARBA00004496"/>
    </source>
</evidence>
<evidence type="ECO:0000256" key="9">
    <source>
        <dbReference type="ARBA" id="ARBA00022741"/>
    </source>
</evidence>
<dbReference type="InterPro" id="IPR051270">
    <property type="entry name" value="Tyrosine-tRNA_ligase_regulator"/>
</dbReference>
<gene>
    <name evidence="18" type="primary">ygjH</name>
    <name evidence="18" type="ORF">BWX89_00870</name>
</gene>
<dbReference type="EMBL" id="MWDQ01000073">
    <property type="protein sequence ID" value="OQB73613.1"/>
    <property type="molecule type" value="Genomic_DNA"/>
</dbReference>
<dbReference type="PANTHER" id="PTHR11586:SF37">
    <property type="entry name" value="TRNA-BINDING DOMAIN-CONTAINING PROTEIN"/>
    <property type="match status" value="1"/>
</dbReference>
<reference evidence="18" key="1">
    <citation type="submission" date="2017-02" db="EMBL/GenBank/DDBJ databases">
        <title>Delving into the versatile metabolic prowess of the omnipresent phylum Bacteroidetes.</title>
        <authorList>
            <person name="Nobu M.K."/>
            <person name="Mei R."/>
            <person name="Narihiro T."/>
            <person name="Kuroda K."/>
            <person name="Liu W.-T."/>
        </authorList>
    </citation>
    <scope>NUCLEOTIDE SEQUENCE</scope>
    <source>
        <strain evidence="18">ADurb.Bin131</strain>
    </source>
</reference>
<keyword evidence="7 16" id="KW-0820">tRNA-binding</keyword>
<comment type="caution">
    <text evidence="18">The sequence shown here is derived from an EMBL/GenBank/DDBJ whole genome shotgun (WGS) entry which is preliminary data.</text>
</comment>
<dbReference type="InterPro" id="IPR002547">
    <property type="entry name" value="tRNA-bd_dom"/>
</dbReference>
<dbReference type="GO" id="GO:0000049">
    <property type="term" value="F:tRNA binding"/>
    <property type="evidence" value="ECO:0007669"/>
    <property type="project" value="UniProtKB-UniRule"/>
</dbReference>
<dbReference type="EC" id="6.1.1.10" evidence="4"/>
<evidence type="ECO:0000313" key="18">
    <source>
        <dbReference type="EMBL" id="OQB73613.1"/>
    </source>
</evidence>
<keyword evidence="6" id="KW-0963">Cytoplasm</keyword>
<dbReference type="InterPro" id="IPR004495">
    <property type="entry name" value="Met-tRNA-synth_bsu_C"/>
</dbReference>
<evidence type="ECO:0000256" key="16">
    <source>
        <dbReference type="PROSITE-ProRule" id="PRU00209"/>
    </source>
</evidence>
<dbReference type="GO" id="GO:0004825">
    <property type="term" value="F:methionine-tRNA ligase activity"/>
    <property type="evidence" value="ECO:0007669"/>
    <property type="project" value="UniProtKB-EC"/>
</dbReference>
<evidence type="ECO:0000259" key="17">
    <source>
        <dbReference type="PROSITE" id="PS50886"/>
    </source>
</evidence>
<comment type="catalytic activity">
    <reaction evidence="15">
        <text>tRNA(Met) + L-methionine + ATP = L-methionyl-tRNA(Met) + AMP + diphosphate</text>
        <dbReference type="Rhea" id="RHEA:13481"/>
        <dbReference type="Rhea" id="RHEA-COMP:9667"/>
        <dbReference type="Rhea" id="RHEA-COMP:9698"/>
        <dbReference type="ChEBI" id="CHEBI:30616"/>
        <dbReference type="ChEBI" id="CHEBI:33019"/>
        <dbReference type="ChEBI" id="CHEBI:57844"/>
        <dbReference type="ChEBI" id="CHEBI:78442"/>
        <dbReference type="ChEBI" id="CHEBI:78530"/>
        <dbReference type="ChEBI" id="CHEBI:456215"/>
        <dbReference type="EC" id="6.1.1.10"/>
    </reaction>
</comment>
<evidence type="ECO:0000256" key="3">
    <source>
        <dbReference type="ARBA" id="ARBA00011738"/>
    </source>
</evidence>
<evidence type="ECO:0000256" key="11">
    <source>
        <dbReference type="ARBA" id="ARBA00022884"/>
    </source>
</evidence>
<dbReference type="SUPFAM" id="SSF50249">
    <property type="entry name" value="Nucleic acid-binding proteins"/>
    <property type="match status" value="1"/>
</dbReference>
<comment type="subunit">
    <text evidence="3">Homodimer.</text>
</comment>